<name>A0A5C4SAM7_CHLTI</name>
<keyword evidence="4" id="KW-1185">Reference proteome</keyword>
<dbReference type="GO" id="GO:0004527">
    <property type="term" value="F:exonuclease activity"/>
    <property type="evidence" value="ECO:0007669"/>
    <property type="project" value="UniProtKB-KW"/>
</dbReference>
<dbReference type="InterPro" id="IPR005135">
    <property type="entry name" value="Endo/exonuclease/phosphatase"/>
</dbReference>
<keyword evidence="1" id="KW-0732">Signal</keyword>
<feature type="signal peptide" evidence="1">
    <location>
        <begin position="1"/>
        <end position="24"/>
    </location>
</feature>
<dbReference type="Proteomes" id="UP000308271">
    <property type="component" value="Unassembled WGS sequence"/>
</dbReference>
<evidence type="ECO:0000256" key="1">
    <source>
        <dbReference type="SAM" id="SignalP"/>
    </source>
</evidence>
<feature type="chain" id="PRO_5022698883" evidence="1">
    <location>
        <begin position="25"/>
        <end position="345"/>
    </location>
</feature>
<accession>A0A5C4SAM7</accession>
<dbReference type="Pfam" id="PF19580">
    <property type="entry name" value="Exo_endo_phos_3"/>
    <property type="match status" value="1"/>
</dbReference>
<evidence type="ECO:0000313" key="3">
    <source>
        <dbReference type="EMBL" id="TNJ40247.1"/>
    </source>
</evidence>
<keyword evidence="3" id="KW-0269">Exonuclease</keyword>
<proteinExistence type="predicted"/>
<protein>
    <submittedName>
        <fullName evidence="3">Endonuclease/exonuclease/phosphatase family protein</fullName>
    </submittedName>
</protein>
<dbReference type="EMBL" id="VDCH01000001">
    <property type="protein sequence ID" value="TNJ40247.1"/>
    <property type="molecule type" value="Genomic_DNA"/>
</dbReference>
<feature type="domain" description="Endonuclease/exonuclease/phosphatase" evidence="2">
    <location>
        <begin position="38"/>
        <end position="341"/>
    </location>
</feature>
<dbReference type="PANTHER" id="PTHR42834">
    <property type="entry name" value="ENDONUCLEASE/EXONUCLEASE/PHOSPHATASE FAMILY PROTEIN (AFU_ORTHOLOGUE AFUA_3G09210)"/>
    <property type="match status" value="1"/>
</dbReference>
<dbReference type="GO" id="GO:0004519">
    <property type="term" value="F:endonuclease activity"/>
    <property type="evidence" value="ECO:0007669"/>
    <property type="project" value="UniProtKB-KW"/>
</dbReference>
<keyword evidence="3" id="KW-0255">Endonuclease</keyword>
<comment type="caution">
    <text evidence="3">The sequence shown here is derived from an EMBL/GenBank/DDBJ whole genome shotgun (WGS) entry which is preliminary data.</text>
</comment>
<keyword evidence="3" id="KW-0540">Nuclease</keyword>
<reference evidence="3 4" key="1">
    <citation type="submission" date="2019-05" db="EMBL/GenBank/DDBJ databases">
        <title>Draft Whole-Genome sequence of the green sulfur bacterium Chlorobaculum thiosulfatiphilum DSM 249.</title>
        <authorList>
            <person name="Meyer T.E."/>
            <person name="Kyndt J.A."/>
        </authorList>
    </citation>
    <scope>NUCLEOTIDE SEQUENCE [LARGE SCALE GENOMIC DNA]</scope>
    <source>
        <strain evidence="3 4">DSM 249</strain>
    </source>
</reference>
<sequence length="345" mass="38989">MANPSRKITPVLLLLICLIAPSHNGICKEHPQQIVAMWWNAENLFDTHDDPMVDDGEFTPAGKRQWTEKKLLLKRLRIARVFRAIKADREYGKYPDIVALAETENRQVFAGTLASLDGAGYAIDYRESPDPRGIDIGLAWNPATVKFTGSKPYTVRLEDGRGTRYVIAAGFRASGHQFTVVLNHWPSRSFDARWSEPNRIAAARVARRIADSLRTRDPRAEIIVMGDFNDHPADRSVWETLGSSLDRKAVQRSSGRLLYNCWNSTASPGSYFYKNHWERIDHMLVSAALLDGRGLSIDNRAFRVFSILEMFDRHGKGLYSTYKRGKFKGGYSDHLPLLLKISAAP</sequence>
<keyword evidence="3" id="KW-0378">Hydrolase</keyword>
<organism evidence="3 4">
    <name type="scientific">Chlorobaculum thiosulfatiphilum</name>
    <name type="common">Chlorobium limicola f.sp. thiosulfatophilum</name>
    <dbReference type="NCBI Taxonomy" id="115852"/>
    <lineage>
        <taxon>Bacteria</taxon>
        <taxon>Pseudomonadati</taxon>
        <taxon>Chlorobiota</taxon>
        <taxon>Chlorobiia</taxon>
        <taxon>Chlorobiales</taxon>
        <taxon>Chlorobiaceae</taxon>
        <taxon>Chlorobaculum</taxon>
    </lineage>
</organism>
<dbReference type="PANTHER" id="PTHR42834:SF1">
    <property type="entry name" value="ENDONUCLEASE_EXONUCLEASE_PHOSPHATASE FAMILY PROTEIN (AFU_ORTHOLOGUE AFUA_3G09210)"/>
    <property type="match status" value="1"/>
</dbReference>
<dbReference type="AlphaFoldDB" id="A0A5C4SAM7"/>
<evidence type="ECO:0000313" key="4">
    <source>
        <dbReference type="Proteomes" id="UP000308271"/>
    </source>
</evidence>
<dbReference type="SUPFAM" id="SSF56219">
    <property type="entry name" value="DNase I-like"/>
    <property type="match status" value="1"/>
</dbReference>
<dbReference type="Gene3D" id="3.60.10.10">
    <property type="entry name" value="Endonuclease/exonuclease/phosphatase"/>
    <property type="match status" value="1"/>
</dbReference>
<dbReference type="InterPro" id="IPR036691">
    <property type="entry name" value="Endo/exonu/phosph_ase_sf"/>
</dbReference>
<evidence type="ECO:0000259" key="2">
    <source>
        <dbReference type="Pfam" id="PF19580"/>
    </source>
</evidence>
<gene>
    <name evidence="3" type="ORF">FGF66_00300</name>
</gene>
<dbReference type="OrthoDB" id="9802724at2"/>